<dbReference type="SMART" id="SM00248">
    <property type="entry name" value="ANK"/>
    <property type="match status" value="7"/>
</dbReference>
<name>A0A9D2AGG1_9BACT</name>
<keyword evidence="2 3" id="KW-0040">ANK repeat</keyword>
<feature type="repeat" description="ANK" evidence="3">
    <location>
        <begin position="429"/>
        <end position="461"/>
    </location>
</feature>
<feature type="repeat" description="ANK" evidence="3">
    <location>
        <begin position="391"/>
        <end position="423"/>
    </location>
</feature>
<feature type="repeat" description="ANK" evidence="3">
    <location>
        <begin position="266"/>
        <end position="291"/>
    </location>
</feature>
<dbReference type="InterPro" id="IPR036770">
    <property type="entry name" value="Ankyrin_rpt-contain_sf"/>
</dbReference>
<dbReference type="PRINTS" id="PR01415">
    <property type="entry name" value="ANKYRIN"/>
</dbReference>
<evidence type="ECO:0000313" key="4">
    <source>
        <dbReference type="EMBL" id="HIX19295.1"/>
    </source>
</evidence>
<dbReference type="PROSITE" id="PS50088">
    <property type="entry name" value="ANK_REPEAT"/>
    <property type="match status" value="6"/>
</dbReference>
<feature type="repeat" description="ANK" evidence="3">
    <location>
        <begin position="358"/>
        <end position="390"/>
    </location>
</feature>
<evidence type="ECO:0000313" key="5">
    <source>
        <dbReference type="Proteomes" id="UP000823964"/>
    </source>
</evidence>
<dbReference type="SUPFAM" id="SSF48403">
    <property type="entry name" value="Ankyrin repeat"/>
    <property type="match status" value="1"/>
</dbReference>
<accession>A0A9D2AGG1</accession>
<keyword evidence="1" id="KW-0677">Repeat</keyword>
<dbReference type="Pfam" id="PF12796">
    <property type="entry name" value="Ank_2"/>
    <property type="match status" value="3"/>
</dbReference>
<dbReference type="PROSITE" id="PS50297">
    <property type="entry name" value="ANK_REP_REGION"/>
    <property type="match status" value="6"/>
</dbReference>
<dbReference type="AlphaFoldDB" id="A0A9D2AGG1"/>
<evidence type="ECO:0000256" key="1">
    <source>
        <dbReference type="ARBA" id="ARBA00022737"/>
    </source>
</evidence>
<dbReference type="PANTHER" id="PTHR24126">
    <property type="entry name" value="ANKYRIN REPEAT, PH AND SEC7 DOMAIN CONTAINING PROTEIN SECG-RELATED"/>
    <property type="match status" value="1"/>
</dbReference>
<dbReference type="Proteomes" id="UP000823964">
    <property type="component" value="Unassembled WGS sequence"/>
</dbReference>
<reference evidence="4" key="1">
    <citation type="journal article" date="2021" name="PeerJ">
        <title>Extensive microbial diversity within the chicken gut microbiome revealed by metagenomics and culture.</title>
        <authorList>
            <person name="Gilroy R."/>
            <person name="Ravi A."/>
            <person name="Getino M."/>
            <person name="Pursley I."/>
            <person name="Horton D.L."/>
            <person name="Alikhan N.F."/>
            <person name="Baker D."/>
            <person name="Gharbi K."/>
            <person name="Hall N."/>
            <person name="Watson M."/>
            <person name="Adriaenssens E.M."/>
            <person name="Foster-Nyarko E."/>
            <person name="Jarju S."/>
            <person name="Secka A."/>
            <person name="Antonio M."/>
            <person name="Oren A."/>
            <person name="Chaudhuri R.R."/>
            <person name="La Ragione R."/>
            <person name="Hildebrand F."/>
            <person name="Pallen M.J."/>
        </authorList>
    </citation>
    <scope>NUCLEOTIDE SEQUENCE</scope>
    <source>
        <strain evidence="4">14975</strain>
    </source>
</reference>
<dbReference type="Gene3D" id="1.25.40.20">
    <property type="entry name" value="Ankyrin repeat-containing domain"/>
    <property type="match status" value="3"/>
</dbReference>
<proteinExistence type="predicted"/>
<reference evidence="4" key="2">
    <citation type="submission" date="2021-04" db="EMBL/GenBank/DDBJ databases">
        <authorList>
            <person name="Gilroy R."/>
        </authorList>
    </citation>
    <scope>NUCLEOTIDE SEQUENCE</scope>
    <source>
        <strain evidence="4">14975</strain>
    </source>
</reference>
<organism evidence="4 5">
    <name type="scientific">Candidatus Akkermansia intestinigallinarum</name>
    <dbReference type="NCBI Taxonomy" id="2838431"/>
    <lineage>
        <taxon>Bacteria</taxon>
        <taxon>Pseudomonadati</taxon>
        <taxon>Verrucomicrobiota</taxon>
        <taxon>Verrucomicrobiia</taxon>
        <taxon>Verrucomicrobiales</taxon>
        <taxon>Akkermansiaceae</taxon>
        <taxon>Akkermansia</taxon>
    </lineage>
</organism>
<feature type="repeat" description="ANK" evidence="3">
    <location>
        <begin position="234"/>
        <end position="266"/>
    </location>
</feature>
<sequence length="565" mass="59309">MSLASAAEQEEAAAEQGALPGVPVIEIGAPDASLPPLDVSRPIASAALAPGTELRLLRLECRADEVYGRWKGLDDVYDITARLALVNDSERPIEVAYEETVLGSGSPAPVVRCAVSGEPLPEEPSPTGGQCRPMEVRIAPGAAFTKLWMRTMVLRLPDLSEPCVIELSGSVRLDGKVYRYAFRHEFVPEEILVEPAPPLLSPQEEALRRAAEEGDAAELRRLLEAGTAMKADGSGETPLAAAARRGQAECVRLLLAAGAKDEAAPEALSAGHAAAMNGHPEVLRLLLEAGVARPDLFSAVYEEGSETMRRLLAEGADVNVREGLRGWTPLHLAARQGRADLVELLAEAGADVHAEDPAGQTPLLPACGCGQREAAAALIRRGAEVNTADEQGASPLLLAVCNRDAALAALLIEAGADVNFRPEEDEAFDVISPLHVAAALGSPELVELLLWAGADVRATYLADTPLHLAVVCGCEAEAEAVLESIAALMPDLPPGEDVRVRFPRPDAASRLRVVRALLNAGADPNALGGIDGDETPLDWAKAAEAAGQSGMGDVLRLLRRAGGKD</sequence>
<evidence type="ECO:0000256" key="2">
    <source>
        <dbReference type="ARBA" id="ARBA00023043"/>
    </source>
</evidence>
<evidence type="ECO:0000256" key="3">
    <source>
        <dbReference type="PROSITE-ProRule" id="PRU00023"/>
    </source>
</evidence>
<gene>
    <name evidence="4" type="ORF">H9862_01680</name>
</gene>
<dbReference type="InterPro" id="IPR002110">
    <property type="entry name" value="Ankyrin_rpt"/>
</dbReference>
<comment type="caution">
    <text evidence="4">The sequence shown here is derived from an EMBL/GenBank/DDBJ whole genome shotgun (WGS) entry which is preliminary data.</text>
</comment>
<protein>
    <submittedName>
        <fullName evidence="4">Ankyrin repeat domain-containing protein</fullName>
    </submittedName>
</protein>
<dbReference type="EMBL" id="DXFQ01000026">
    <property type="protein sequence ID" value="HIX19295.1"/>
    <property type="molecule type" value="Genomic_DNA"/>
</dbReference>
<feature type="repeat" description="ANK" evidence="3">
    <location>
        <begin position="325"/>
        <end position="357"/>
    </location>
</feature>